<dbReference type="EMBL" id="CACVBM020000333">
    <property type="protein sequence ID" value="CAA7017712.1"/>
    <property type="molecule type" value="Genomic_DNA"/>
</dbReference>
<keyword evidence="7" id="KW-0539">Nucleus</keyword>
<dbReference type="EMBL" id="CACVBM020001684">
    <property type="protein sequence ID" value="CAA7057349.1"/>
    <property type="molecule type" value="Genomic_DNA"/>
</dbReference>
<comment type="subcellular location">
    <subcellularLocation>
        <location evidence="2">Nucleus</location>
    </subcellularLocation>
</comment>
<evidence type="ECO:0000313" key="11">
    <source>
        <dbReference type="EMBL" id="CAA7024065.1"/>
    </source>
</evidence>
<evidence type="ECO:0000256" key="1">
    <source>
        <dbReference type="ARBA" id="ARBA00001968"/>
    </source>
</evidence>
<evidence type="ECO:0000313" key="18">
    <source>
        <dbReference type="Proteomes" id="UP000467841"/>
    </source>
</evidence>
<feature type="domain" description="DUF8040" evidence="9">
    <location>
        <begin position="39"/>
        <end position="120"/>
    </location>
</feature>
<dbReference type="EMBL" id="CACVBM020001085">
    <property type="protein sequence ID" value="CAA7029739.1"/>
    <property type="molecule type" value="Genomic_DNA"/>
</dbReference>
<dbReference type="GO" id="GO:0004518">
    <property type="term" value="F:nuclease activity"/>
    <property type="evidence" value="ECO:0007669"/>
    <property type="project" value="UniProtKB-KW"/>
</dbReference>
<reference evidence="16 18" key="1">
    <citation type="submission" date="2020-01" db="EMBL/GenBank/DDBJ databases">
        <authorList>
            <person name="Mishra B."/>
        </authorList>
    </citation>
    <scope>NUCLEOTIDE SEQUENCE [LARGE SCALE GENOMIC DNA]</scope>
</reference>
<gene>
    <name evidence="11" type="ORF">MERR_LOCUS11300</name>
    <name evidence="12" type="ORF">MERR_LOCUS16974</name>
    <name evidence="13" type="ORF">MERR_LOCUS24814</name>
    <name evidence="14" type="ORF">MERR_LOCUS40758</name>
    <name evidence="15" type="ORF">MERR_LOCUS44585</name>
    <name evidence="16" type="ORF">MERR_LOCUS44616</name>
    <name evidence="17" type="ORF">MERR_LOCUS44742</name>
    <name evidence="10" type="ORF">MERR_LOCUS4947</name>
</gene>
<dbReference type="GO" id="GO:0016787">
    <property type="term" value="F:hydrolase activity"/>
    <property type="evidence" value="ECO:0007669"/>
    <property type="project" value="UniProtKB-KW"/>
</dbReference>
<name>A0A6D2KS10_9BRAS</name>
<dbReference type="EMBL" id="CACVBM020001695">
    <property type="protein sequence ID" value="CAA7057506.1"/>
    <property type="molecule type" value="Genomic_DNA"/>
</dbReference>
<dbReference type="GO" id="GO:0005634">
    <property type="term" value="C:nucleus"/>
    <property type="evidence" value="ECO:0007669"/>
    <property type="project" value="UniProtKB-SubCell"/>
</dbReference>
<dbReference type="EMBL" id="CACVBM020001178">
    <property type="protein sequence ID" value="CAA7037579.1"/>
    <property type="molecule type" value="Genomic_DNA"/>
</dbReference>
<dbReference type="EMBL" id="CACVBM020001540">
    <property type="protein sequence ID" value="CAA7053522.1"/>
    <property type="molecule type" value="Genomic_DNA"/>
</dbReference>
<dbReference type="EMBL" id="CACVBM020001684">
    <property type="protein sequence ID" value="CAA7057380.1"/>
    <property type="molecule type" value="Genomic_DNA"/>
</dbReference>
<evidence type="ECO:0000259" key="9">
    <source>
        <dbReference type="Pfam" id="PF26138"/>
    </source>
</evidence>
<organism evidence="16 18">
    <name type="scientific">Microthlaspi erraticum</name>
    <dbReference type="NCBI Taxonomy" id="1685480"/>
    <lineage>
        <taxon>Eukaryota</taxon>
        <taxon>Viridiplantae</taxon>
        <taxon>Streptophyta</taxon>
        <taxon>Embryophyta</taxon>
        <taxon>Tracheophyta</taxon>
        <taxon>Spermatophyta</taxon>
        <taxon>Magnoliopsida</taxon>
        <taxon>eudicotyledons</taxon>
        <taxon>Gunneridae</taxon>
        <taxon>Pentapetalae</taxon>
        <taxon>rosids</taxon>
        <taxon>malvids</taxon>
        <taxon>Brassicales</taxon>
        <taxon>Brassicaceae</taxon>
        <taxon>Coluteocarpeae</taxon>
        <taxon>Microthlaspi</taxon>
    </lineage>
</organism>
<dbReference type="Proteomes" id="UP000467841">
    <property type="component" value="Unassembled WGS sequence"/>
</dbReference>
<accession>A0A6D2KS10</accession>
<comment type="cofactor">
    <cofactor evidence="1">
        <name>a divalent metal cation</name>
        <dbReference type="ChEBI" id="CHEBI:60240"/>
    </cofactor>
</comment>
<protein>
    <recommendedName>
        <fullName evidence="19">DDE Tnp4 domain-containing protein</fullName>
    </recommendedName>
</protein>
<proteinExistence type="inferred from homology"/>
<keyword evidence="18" id="KW-1185">Reference proteome</keyword>
<evidence type="ECO:0008006" key="19">
    <source>
        <dbReference type="Google" id="ProtNLM"/>
    </source>
</evidence>
<dbReference type="InterPro" id="IPR045249">
    <property type="entry name" value="HARBI1-like"/>
</dbReference>
<dbReference type="GO" id="GO:0046872">
    <property type="term" value="F:metal ion binding"/>
    <property type="evidence" value="ECO:0007669"/>
    <property type="project" value="UniProtKB-KW"/>
</dbReference>
<evidence type="ECO:0000313" key="13">
    <source>
        <dbReference type="EMBL" id="CAA7037579.1"/>
    </source>
</evidence>
<evidence type="ECO:0000256" key="6">
    <source>
        <dbReference type="ARBA" id="ARBA00022801"/>
    </source>
</evidence>
<comment type="similarity">
    <text evidence="3">Belongs to the HARBI1 family.</text>
</comment>
<dbReference type="EMBL" id="CACVBM020000865">
    <property type="protein sequence ID" value="CAA7024065.1"/>
    <property type="molecule type" value="Genomic_DNA"/>
</dbReference>
<evidence type="ECO:0000313" key="17">
    <source>
        <dbReference type="EMBL" id="CAA7057506.1"/>
    </source>
</evidence>
<keyword evidence="6" id="KW-0378">Hydrolase</keyword>
<evidence type="ECO:0000256" key="7">
    <source>
        <dbReference type="ARBA" id="ARBA00023242"/>
    </source>
</evidence>
<dbReference type="OrthoDB" id="1041650at2759"/>
<evidence type="ECO:0000256" key="4">
    <source>
        <dbReference type="ARBA" id="ARBA00022722"/>
    </source>
</evidence>
<feature type="domain" description="DDE Tnp4" evidence="8">
    <location>
        <begin position="160"/>
        <end position="321"/>
    </location>
</feature>
<evidence type="ECO:0000256" key="2">
    <source>
        <dbReference type="ARBA" id="ARBA00004123"/>
    </source>
</evidence>
<keyword evidence="5" id="KW-0479">Metal-binding</keyword>
<evidence type="ECO:0000256" key="5">
    <source>
        <dbReference type="ARBA" id="ARBA00022723"/>
    </source>
</evidence>
<dbReference type="InterPro" id="IPR058353">
    <property type="entry name" value="DUF8040"/>
</dbReference>
<dbReference type="PANTHER" id="PTHR22930:SF281">
    <property type="entry name" value="NUCLEASE"/>
    <property type="match status" value="1"/>
</dbReference>
<evidence type="ECO:0000313" key="10">
    <source>
        <dbReference type="EMBL" id="CAA7017712.1"/>
    </source>
</evidence>
<dbReference type="Pfam" id="PF26138">
    <property type="entry name" value="DUF8040"/>
    <property type="match status" value="1"/>
</dbReference>
<evidence type="ECO:0000313" key="15">
    <source>
        <dbReference type="EMBL" id="CAA7057349.1"/>
    </source>
</evidence>
<dbReference type="PANTHER" id="PTHR22930">
    <property type="match status" value="1"/>
</dbReference>
<keyword evidence="4" id="KW-0540">Nuclease</keyword>
<evidence type="ECO:0000256" key="3">
    <source>
        <dbReference type="ARBA" id="ARBA00006958"/>
    </source>
</evidence>
<dbReference type="Pfam" id="PF13359">
    <property type="entry name" value="DDE_Tnp_4"/>
    <property type="match status" value="1"/>
</dbReference>
<dbReference type="InterPro" id="IPR027806">
    <property type="entry name" value="HARBI1_dom"/>
</dbReference>
<evidence type="ECO:0000313" key="16">
    <source>
        <dbReference type="EMBL" id="CAA7057380.1"/>
    </source>
</evidence>
<dbReference type="AlphaFoldDB" id="A0A6D2KS10"/>
<sequence>MDVMEALFRPVIDYYKMYYNRQPMGAEWGLGWSNIKTRIYNYPRDCLHLLRMRIEVFTRLCETLHTDFGVRNTKNISVEETVAMFLVICGHNMTQHSVGLLFGRAQETVGRKFQECLKACRKLSGRLLKKQSPEQLRQVPRGLRDNTQYWPYFNGFIGAMDGTHCTVMVAGGEAARFYNRHSQTSINVLAICNYDMLFTYIFVGCPGSVHDARVLSYAMERDSTFPIPPPSKYYLVDSGYANTRGYLAPFRGHRYHLPHFQVGSPPRGEEELFNRWHSSLRSVIERTFGVWKKKWRILSEFPRYGVEIQNNIIISTAGLHNFIRLSQIQDFDFDDAYIDAIPREQFNSNGEGEEGEEGGEGEEVIFLQEQEETTDGVYMQTIREGIKQQIWDAFH</sequence>
<evidence type="ECO:0000259" key="8">
    <source>
        <dbReference type="Pfam" id="PF13359"/>
    </source>
</evidence>
<evidence type="ECO:0000313" key="14">
    <source>
        <dbReference type="EMBL" id="CAA7053522.1"/>
    </source>
</evidence>
<evidence type="ECO:0000313" key="12">
    <source>
        <dbReference type="EMBL" id="CAA7029739.1"/>
    </source>
</evidence>